<proteinExistence type="predicted"/>
<evidence type="ECO:0000313" key="4">
    <source>
        <dbReference type="Proteomes" id="UP000233837"/>
    </source>
</evidence>
<feature type="compositionally biased region" description="Low complexity" evidence="2">
    <location>
        <begin position="17"/>
        <end position="57"/>
    </location>
</feature>
<protein>
    <submittedName>
        <fullName evidence="3">Uncharacterized protein</fullName>
    </submittedName>
</protein>
<evidence type="ECO:0000256" key="1">
    <source>
        <dbReference type="SAM" id="Coils"/>
    </source>
</evidence>
<dbReference type="Proteomes" id="UP000233837">
    <property type="component" value="Unassembled WGS sequence"/>
</dbReference>
<sequence>MAACKAPSRYAAVEPCSSSSSRGPSPASGLKSTSKKLPSLKNLSSNSGSRRNPSNPTVATVTADNSSRMIVKNQPPTFGTIVKKFMEKRSILKTGSARRMELAIPADAIAEDLKKAAGKGSGGGFSSLHLKLFNRSGSGDRMPKKALTEVSNNTRTLGMVLRSERELMSQNKEYEEVIAELRLIVEEKNLEVDKLKDLCLKQREEIKALKDAILFPDLINPQLHELFERQGSELKEARKIIPCLQKQVSSLTGKIQCLAVDLAEVKADKYAGKNCFDGHVCSPTTPKYDKEFPDALEYNSGDPLRIDDINPCLTPCFSKVKSKDHRGAGYSSPSRNRNFEDSSDLSPTVLTDSYGGKLSRSSEHHQKQSIGIIPARKICKSEESKWRFGKQRRPQNLF</sequence>
<accession>A0A2I0WZN2</accession>
<dbReference type="AlphaFoldDB" id="A0A2I0WZN2"/>
<gene>
    <name evidence="3" type="ORF">MA16_Dca014003</name>
</gene>
<organism evidence="3 4">
    <name type="scientific">Dendrobium catenatum</name>
    <dbReference type="NCBI Taxonomy" id="906689"/>
    <lineage>
        <taxon>Eukaryota</taxon>
        <taxon>Viridiplantae</taxon>
        <taxon>Streptophyta</taxon>
        <taxon>Embryophyta</taxon>
        <taxon>Tracheophyta</taxon>
        <taxon>Spermatophyta</taxon>
        <taxon>Magnoliopsida</taxon>
        <taxon>Liliopsida</taxon>
        <taxon>Asparagales</taxon>
        <taxon>Orchidaceae</taxon>
        <taxon>Epidendroideae</taxon>
        <taxon>Malaxideae</taxon>
        <taxon>Dendrobiinae</taxon>
        <taxon>Dendrobium</taxon>
    </lineage>
</organism>
<keyword evidence="4" id="KW-1185">Reference proteome</keyword>
<dbReference type="OrthoDB" id="760436at2759"/>
<feature type="region of interest" description="Disordered" evidence="2">
    <location>
        <begin position="1"/>
        <end position="64"/>
    </location>
</feature>
<evidence type="ECO:0000313" key="3">
    <source>
        <dbReference type="EMBL" id="PKU81120.1"/>
    </source>
</evidence>
<evidence type="ECO:0000256" key="2">
    <source>
        <dbReference type="SAM" id="MobiDB-lite"/>
    </source>
</evidence>
<feature type="region of interest" description="Disordered" evidence="2">
    <location>
        <begin position="322"/>
        <end position="372"/>
    </location>
</feature>
<feature type="coiled-coil region" evidence="1">
    <location>
        <begin position="160"/>
        <end position="212"/>
    </location>
</feature>
<keyword evidence="1" id="KW-0175">Coiled coil</keyword>
<dbReference type="PANTHER" id="PTHR35493">
    <property type="entry name" value="STRUCTURAL MAINTENANCE OF CHROMOSOMES PROTEIN"/>
    <property type="match status" value="1"/>
</dbReference>
<dbReference type="EMBL" id="KZ502280">
    <property type="protein sequence ID" value="PKU81120.1"/>
    <property type="molecule type" value="Genomic_DNA"/>
</dbReference>
<reference evidence="3 4" key="2">
    <citation type="journal article" date="2017" name="Nature">
        <title>The Apostasia genome and the evolution of orchids.</title>
        <authorList>
            <person name="Zhang G.Q."/>
            <person name="Liu K.W."/>
            <person name="Li Z."/>
            <person name="Lohaus R."/>
            <person name="Hsiao Y.Y."/>
            <person name="Niu S.C."/>
            <person name="Wang J.Y."/>
            <person name="Lin Y.C."/>
            <person name="Xu Q."/>
            <person name="Chen L.J."/>
            <person name="Yoshida K."/>
            <person name="Fujiwara S."/>
            <person name="Wang Z.W."/>
            <person name="Zhang Y.Q."/>
            <person name="Mitsuda N."/>
            <person name="Wang M."/>
            <person name="Liu G.H."/>
            <person name="Pecoraro L."/>
            <person name="Huang H.X."/>
            <person name="Xiao X.J."/>
            <person name="Lin M."/>
            <person name="Wu X.Y."/>
            <person name="Wu W.L."/>
            <person name="Chen Y.Y."/>
            <person name="Chang S.B."/>
            <person name="Sakamoto S."/>
            <person name="Ohme-Takagi M."/>
            <person name="Yagi M."/>
            <person name="Zeng S.J."/>
            <person name="Shen C.Y."/>
            <person name="Yeh C.M."/>
            <person name="Luo Y.B."/>
            <person name="Tsai W.C."/>
            <person name="Van de Peer Y."/>
            <person name="Liu Z.J."/>
        </authorList>
    </citation>
    <scope>NUCLEOTIDE SEQUENCE [LARGE SCALE GENOMIC DNA]</scope>
    <source>
        <tissue evidence="3">The whole plant</tissue>
    </source>
</reference>
<reference evidence="3 4" key="1">
    <citation type="journal article" date="2016" name="Sci. Rep.">
        <title>The Dendrobium catenatum Lindl. genome sequence provides insights into polysaccharide synthase, floral development and adaptive evolution.</title>
        <authorList>
            <person name="Zhang G.Q."/>
            <person name="Xu Q."/>
            <person name="Bian C."/>
            <person name="Tsai W.C."/>
            <person name="Yeh C.M."/>
            <person name="Liu K.W."/>
            <person name="Yoshida K."/>
            <person name="Zhang L.S."/>
            <person name="Chang S.B."/>
            <person name="Chen F."/>
            <person name="Shi Y."/>
            <person name="Su Y.Y."/>
            <person name="Zhang Y.Q."/>
            <person name="Chen L.J."/>
            <person name="Yin Y."/>
            <person name="Lin M."/>
            <person name="Huang H."/>
            <person name="Deng H."/>
            <person name="Wang Z.W."/>
            <person name="Zhu S.L."/>
            <person name="Zhao X."/>
            <person name="Deng C."/>
            <person name="Niu S.C."/>
            <person name="Huang J."/>
            <person name="Wang M."/>
            <person name="Liu G.H."/>
            <person name="Yang H.J."/>
            <person name="Xiao X.J."/>
            <person name="Hsiao Y.Y."/>
            <person name="Wu W.L."/>
            <person name="Chen Y.Y."/>
            <person name="Mitsuda N."/>
            <person name="Ohme-Takagi M."/>
            <person name="Luo Y.B."/>
            <person name="Van de Peer Y."/>
            <person name="Liu Z.J."/>
        </authorList>
    </citation>
    <scope>NUCLEOTIDE SEQUENCE [LARGE SCALE GENOMIC DNA]</scope>
    <source>
        <tissue evidence="3">The whole plant</tissue>
    </source>
</reference>
<dbReference type="PANTHER" id="PTHR35493:SF1">
    <property type="entry name" value="STRUCTURAL MAINTENANCE OF CHROMOSOMES PROTEIN"/>
    <property type="match status" value="1"/>
</dbReference>
<name>A0A2I0WZN2_9ASPA</name>